<dbReference type="SUPFAM" id="SSF103473">
    <property type="entry name" value="MFS general substrate transporter"/>
    <property type="match status" value="1"/>
</dbReference>
<keyword evidence="4 6" id="KW-1133">Transmembrane helix</keyword>
<evidence type="ECO:0000256" key="1">
    <source>
        <dbReference type="ARBA" id="ARBA00004651"/>
    </source>
</evidence>
<evidence type="ECO:0000256" key="5">
    <source>
        <dbReference type="ARBA" id="ARBA00023136"/>
    </source>
</evidence>
<dbReference type="GO" id="GO:0005886">
    <property type="term" value="C:plasma membrane"/>
    <property type="evidence" value="ECO:0007669"/>
    <property type="project" value="UniProtKB-SubCell"/>
</dbReference>
<dbReference type="Proteomes" id="UP000637578">
    <property type="component" value="Unassembled WGS sequence"/>
</dbReference>
<sequence>MYGREVLGGSGCVGLLFGGGGAGAVLGSIGYGCLGHRMSRWAVYTVCFFIFFIGGAPRTAVFLLGPGLWWLALAMFVAGMFGGTLNPLSGVVVLDRVPEEFRSRVMGMLNAGALSATPLGALGADVAVATWGLPGGFVSAGVVYLLVTLCPLVFPDWRTLDTTVVRPRANVPVTSAH</sequence>
<dbReference type="AlphaFoldDB" id="A0A8J3CCM7"/>
<feature type="transmembrane region" description="Helical" evidence="6">
    <location>
        <begin position="136"/>
        <end position="154"/>
    </location>
</feature>
<feature type="transmembrane region" description="Helical" evidence="6">
    <location>
        <begin position="6"/>
        <end position="29"/>
    </location>
</feature>
<comment type="subcellular location">
    <subcellularLocation>
        <location evidence="1">Cell membrane</location>
        <topology evidence="1">Multi-pass membrane protein</topology>
    </subcellularLocation>
</comment>
<organism evidence="8 9">
    <name type="scientific">Longimycelium tulufanense</name>
    <dbReference type="NCBI Taxonomy" id="907463"/>
    <lineage>
        <taxon>Bacteria</taxon>
        <taxon>Bacillati</taxon>
        <taxon>Actinomycetota</taxon>
        <taxon>Actinomycetes</taxon>
        <taxon>Pseudonocardiales</taxon>
        <taxon>Pseudonocardiaceae</taxon>
        <taxon>Longimycelium</taxon>
    </lineage>
</organism>
<evidence type="ECO:0000313" key="9">
    <source>
        <dbReference type="Proteomes" id="UP000637578"/>
    </source>
</evidence>
<keyword evidence="3 6" id="KW-0812">Transmembrane</keyword>
<reference evidence="8" key="1">
    <citation type="journal article" date="2014" name="Int. J. Syst. Evol. Microbiol.">
        <title>Complete genome sequence of Corynebacterium casei LMG S-19264T (=DSM 44701T), isolated from a smear-ripened cheese.</title>
        <authorList>
            <consortium name="US DOE Joint Genome Institute (JGI-PGF)"/>
            <person name="Walter F."/>
            <person name="Albersmeier A."/>
            <person name="Kalinowski J."/>
            <person name="Ruckert C."/>
        </authorList>
    </citation>
    <scope>NUCLEOTIDE SEQUENCE</scope>
    <source>
        <strain evidence="8">CGMCC 4.5737</strain>
    </source>
</reference>
<dbReference type="GO" id="GO:0022857">
    <property type="term" value="F:transmembrane transporter activity"/>
    <property type="evidence" value="ECO:0007669"/>
    <property type="project" value="InterPro"/>
</dbReference>
<evidence type="ECO:0000256" key="3">
    <source>
        <dbReference type="ARBA" id="ARBA00022692"/>
    </source>
</evidence>
<proteinExistence type="predicted"/>
<feature type="transmembrane region" description="Helical" evidence="6">
    <location>
        <begin position="69"/>
        <end position="93"/>
    </location>
</feature>
<feature type="domain" description="Major facilitator superfamily (MFS) profile" evidence="7">
    <location>
        <begin position="1"/>
        <end position="177"/>
    </location>
</feature>
<dbReference type="Gene3D" id="1.20.1250.20">
    <property type="entry name" value="MFS general substrate transporter like domains"/>
    <property type="match status" value="1"/>
</dbReference>
<evidence type="ECO:0000256" key="2">
    <source>
        <dbReference type="ARBA" id="ARBA00022475"/>
    </source>
</evidence>
<dbReference type="PROSITE" id="PS51257">
    <property type="entry name" value="PROKAR_LIPOPROTEIN"/>
    <property type="match status" value="1"/>
</dbReference>
<dbReference type="PANTHER" id="PTHR23513:SF6">
    <property type="entry name" value="MAJOR FACILITATOR SUPERFAMILY ASSOCIATED DOMAIN-CONTAINING PROTEIN"/>
    <property type="match status" value="1"/>
</dbReference>
<name>A0A8J3CCM7_9PSEU</name>
<accession>A0A8J3CCM7</accession>
<evidence type="ECO:0000313" key="8">
    <source>
        <dbReference type="EMBL" id="GGM49363.1"/>
    </source>
</evidence>
<keyword evidence="2" id="KW-1003">Cell membrane</keyword>
<dbReference type="PANTHER" id="PTHR23513">
    <property type="entry name" value="INTEGRAL MEMBRANE EFFLUX PROTEIN-RELATED"/>
    <property type="match status" value="1"/>
</dbReference>
<evidence type="ECO:0000256" key="6">
    <source>
        <dbReference type="SAM" id="Phobius"/>
    </source>
</evidence>
<dbReference type="RefSeq" id="WP_189056299.1">
    <property type="nucleotide sequence ID" value="NZ_BMMK01000007.1"/>
</dbReference>
<gene>
    <name evidence="8" type="ORF">GCM10012275_20320</name>
</gene>
<dbReference type="InterPro" id="IPR020846">
    <property type="entry name" value="MFS_dom"/>
</dbReference>
<dbReference type="PROSITE" id="PS50850">
    <property type="entry name" value="MFS"/>
    <property type="match status" value="1"/>
</dbReference>
<dbReference type="InterPro" id="IPR036259">
    <property type="entry name" value="MFS_trans_sf"/>
</dbReference>
<dbReference type="Pfam" id="PF07690">
    <property type="entry name" value="MFS_1"/>
    <property type="match status" value="1"/>
</dbReference>
<feature type="transmembrane region" description="Helical" evidence="6">
    <location>
        <begin position="105"/>
        <end position="124"/>
    </location>
</feature>
<reference evidence="8" key="2">
    <citation type="submission" date="2020-09" db="EMBL/GenBank/DDBJ databases">
        <authorList>
            <person name="Sun Q."/>
            <person name="Zhou Y."/>
        </authorList>
    </citation>
    <scope>NUCLEOTIDE SEQUENCE</scope>
    <source>
        <strain evidence="8">CGMCC 4.5737</strain>
    </source>
</reference>
<dbReference type="InterPro" id="IPR011701">
    <property type="entry name" value="MFS"/>
</dbReference>
<keyword evidence="9" id="KW-1185">Reference proteome</keyword>
<keyword evidence="5 6" id="KW-0472">Membrane</keyword>
<feature type="transmembrane region" description="Helical" evidence="6">
    <location>
        <begin position="41"/>
        <end position="63"/>
    </location>
</feature>
<comment type="caution">
    <text evidence="8">The sequence shown here is derived from an EMBL/GenBank/DDBJ whole genome shotgun (WGS) entry which is preliminary data.</text>
</comment>
<evidence type="ECO:0000256" key="4">
    <source>
        <dbReference type="ARBA" id="ARBA00022989"/>
    </source>
</evidence>
<protein>
    <recommendedName>
        <fullName evidence="7">Major facilitator superfamily (MFS) profile domain-containing protein</fullName>
    </recommendedName>
</protein>
<evidence type="ECO:0000259" key="7">
    <source>
        <dbReference type="PROSITE" id="PS50850"/>
    </source>
</evidence>
<dbReference type="EMBL" id="BMMK01000007">
    <property type="protein sequence ID" value="GGM49363.1"/>
    <property type="molecule type" value="Genomic_DNA"/>
</dbReference>